<comment type="similarity">
    <text evidence="1">Belongs to the tRNA-intron endonuclease family.</text>
</comment>
<evidence type="ECO:0000256" key="1">
    <source>
        <dbReference type="ARBA" id="ARBA00008078"/>
    </source>
</evidence>
<evidence type="ECO:0000313" key="10">
    <source>
        <dbReference type="Proteomes" id="UP000290900"/>
    </source>
</evidence>
<dbReference type="PANTHER" id="PTHR13070:SF0">
    <property type="entry name" value="TRNA-SPLICING ENDONUCLEASE SUBUNIT SEN34"/>
    <property type="match status" value="1"/>
</dbReference>
<evidence type="ECO:0000259" key="7">
    <source>
        <dbReference type="Pfam" id="PF01974"/>
    </source>
</evidence>
<dbReference type="GO" id="GO:0003676">
    <property type="term" value="F:nucleic acid binding"/>
    <property type="evidence" value="ECO:0007669"/>
    <property type="project" value="InterPro"/>
</dbReference>
<evidence type="ECO:0000313" key="9">
    <source>
        <dbReference type="EMBL" id="VEU24039.1"/>
    </source>
</evidence>
<protein>
    <recommendedName>
        <fullName evidence="2">tRNA-intron lyase</fullName>
        <ecNumber evidence="2">4.6.1.16</ecNumber>
    </recommendedName>
</protein>
<dbReference type="InterPro" id="IPR011856">
    <property type="entry name" value="tRNA_endonuc-like_dom_sf"/>
</dbReference>
<evidence type="ECO:0000256" key="3">
    <source>
        <dbReference type="ARBA" id="ARBA00022694"/>
    </source>
</evidence>
<evidence type="ECO:0000256" key="6">
    <source>
        <dbReference type="SAM" id="MobiDB-lite"/>
    </source>
</evidence>
<feature type="domain" description="tRNA intron endonuclease catalytic" evidence="7">
    <location>
        <begin position="294"/>
        <end position="369"/>
    </location>
</feature>
<dbReference type="Proteomes" id="UP000290900">
    <property type="component" value="Unassembled WGS sequence"/>
</dbReference>
<dbReference type="PANTHER" id="PTHR13070">
    <property type="entry name" value="TRNA-SPLICING ENDONUCLEASE SUBUNIT SEN34-RELATED"/>
    <property type="match status" value="1"/>
</dbReference>
<dbReference type="Pfam" id="PF26577">
    <property type="entry name" value="TSEN34_N"/>
    <property type="match status" value="1"/>
</dbReference>
<organism evidence="9 10">
    <name type="scientific">Brettanomyces naardenensis</name>
    <name type="common">Yeast</name>
    <dbReference type="NCBI Taxonomy" id="13370"/>
    <lineage>
        <taxon>Eukaryota</taxon>
        <taxon>Fungi</taxon>
        <taxon>Dikarya</taxon>
        <taxon>Ascomycota</taxon>
        <taxon>Saccharomycotina</taxon>
        <taxon>Pichiomycetes</taxon>
        <taxon>Pichiales</taxon>
        <taxon>Pichiaceae</taxon>
        <taxon>Brettanomyces</taxon>
    </lineage>
</organism>
<dbReference type="EMBL" id="CAACVR010000067">
    <property type="protein sequence ID" value="VEU24039.1"/>
    <property type="molecule type" value="Genomic_DNA"/>
</dbReference>
<evidence type="ECO:0000256" key="5">
    <source>
        <dbReference type="ARBA" id="ARBA00034031"/>
    </source>
</evidence>
<dbReference type="GO" id="GO:0000213">
    <property type="term" value="F:tRNA-intron lyase activity"/>
    <property type="evidence" value="ECO:0007669"/>
    <property type="project" value="UniProtKB-EC"/>
</dbReference>
<feature type="domain" description="TSEN34 N-terminal" evidence="8">
    <location>
        <begin position="115"/>
        <end position="183"/>
    </location>
</feature>
<dbReference type="InterPro" id="IPR036167">
    <property type="entry name" value="tRNA_intron_Endo_cat-like_sf"/>
</dbReference>
<feature type="compositionally biased region" description="Low complexity" evidence="6">
    <location>
        <begin position="20"/>
        <end position="56"/>
    </location>
</feature>
<accession>A0A448YSZ2</accession>
<name>A0A448YSZ2_BRENA</name>
<feature type="region of interest" description="Disordered" evidence="6">
    <location>
        <begin position="1"/>
        <end position="66"/>
    </location>
</feature>
<dbReference type="GO" id="GO:0005634">
    <property type="term" value="C:nucleus"/>
    <property type="evidence" value="ECO:0007669"/>
    <property type="project" value="UniProtKB-ARBA"/>
</dbReference>
<dbReference type="InterPro" id="IPR059049">
    <property type="entry name" value="TSEN34_N"/>
</dbReference>
<dbReference type="Pfam" id="PF01974">
    <property type="entry name" value="tRNA_int_endo"/>
    <property type="match status" value="1"/>
</dbReference>
<proteinExistence type="inferred from homology"/>
<dbReference type="OrthoDB" id="48041at2759"/>
<dbReference type="STRING" id="13370.A0A448YSZ2"/>
<dbReference type="GO" id="GO:0000379">
    <property type="term" value="P:tRNA-type intron splice site recognition and cleavage"/>
    <property type="evidence" value="ECO:0007669"/>
    <property type="project" value="TreeGrafter"/>
</dbReference>
<evidence type="ECO:0000256" key="4">
    <source>
        <dbReference type="ARBA" id="ARBA00023239"/>
    </source>
</evidence>
<dbReference type="InParanoid" id="A0A448YSZ2"/>
<dbReference type="FunCoup" id="A0A448YSZ2">
    <property type="interactions" value="136"/>
</dbReference>
<dbReference type="AlphaFoldDB" id="A0A448YSZ2"/>
<keyword evidence="3" id="KW-0819">tRNA processing</keyword>
<gene>
    <name evidence="9" type="ORF">BRENAR_LOCUS4768</name>
</gene>
<dbReference type="CDD" id="cd22363">
    <property type="entry name" value="tRNA-intron_lyase_C"/>
    <property type="match status" value="1"/>
</dbReference>
<evidence type="ECO:0000256" key="2">
    <source>
        <dbReference type="ARBA" id="ARBA00012573"/>
    </source>
</evidence>
<dbReference type="InterPro" id="IPR006677">
    <property type="entry name" value="tRNA_intron_Endonuc_cat-like"/>
</dbReference>
<comment type="catalytic activity">
    <reaction evidence="5">
        <text>pretRNA = a 3'-half-tRNA molecule with a 5'-OH end + a 5'-half-tRNA molecule with a 2',3'-cyclic phosphate end + an intron with a 2',3'-cyclic phosphate and a 5'-hydroxyl terminus.</text>
        <dbReference type="EC" id="4.6.1.16"/>
    </reaction>
</comment>
<feature type="compositionally biased region" description="Polar residues" evidence="6">
    <location>
        <begin position="1"/>
        <end position="19"/>
    </location>
</feature>
<dbReference type="Gene3D" id="3.40.1350.10">
    <property type="match status" value="1"/>
</dbReference>
<dbReference type="SUPFAM" id="SSF53032">
    <property type="entry name" value="tRNA-intron endonuclease catalytic domain-like"/>
    <property type="match status" value="1"/>
</dbReference>
<evidence type="ECO:0000259" key="8">
    <source>
        <dbReference type="Pfam" id="PF26577"/>
    </source>
</evidence>
<keyword evidence="4" id="KW-0456">Lyase</keyword>
<reference evidence="9 10" key="1">
    <citation type="submission" date="2018-12" db="EMBL/GenBank/DDBJ databases">
        <authorList>
            <person name="Tiukova I."/>
            <person name="Dainat J."/>
        </authorList>
    </citation>
    <scope>NUCLEOTIDE SEQUENCE [LARGE SCALE GENOMIC DNA]</scope>
</reference>
<sequence>MTDQSLGNVPVSPESNKQLSPISRHTSRLSSSPSPYPQLSSSSSDFSLPSGPSSSDDSSEASEDSVALQKDLETLGSATVVSQLPSLPSPRLIFEEPSGAIYDDALQGHDSDRLIPIPVIGNRALLFNIDHIKHLRVHHGIIGLLSGSLPLAPQQNTLLGLPLTLSIHEVLYLLYNGIGYLVDGGKAVSAFLEDLVDDDEMLDQLVALFTDDIAKQRSQRQKEYEQRLMRLGLADKITHSLDKTFFVETRDNDGHFGALRTHLDSYRASINAQKVLLSRLLRTATNAGLETIYQNFRVFNYLKLNFHHTLLPGVRFGGKFVSYPGDPLRYHSHLIVDTRDYYNEDIGMLDISNRGRLATGVKKLWLVCGQRRCKGVCLQKTNEQAHPEDSDGYRLVKELFESTGNNTHSSDVETVCFSIEWAGFG</sequence>
<dbReference type="EC" id="4.6.1.16" evidence="2"/>
<keyword evidence="10" id="KW-1185">Reference proteome</keyword>